<dbReference type="PANTHER" id="PTHR23206">
    <property type="entry name" value="MASK PROTEIN"/>
    <property type="match status" value="1"/>
</dbReference>
<dbReference type="Gene3D" id="1.25.40.20">
    <property type="entry name" value="Ankyrin repeat-containing domain"/>
    <property type="match status" value="1"/>
</dbReference>
<protein>
    <submittedName>
        <fullName evidence="4">Ankyrin repeat-containing domain protein</fullName>
    </submittedName>
</protein>
<dbReference type="PROSITE" id="PS50088">
    <property type="entry name" value="ANK_REPEAT"/>
    <property type="match status" value="2"/>
</dbReference>
<organism evidence="4 5">
    <name type="scientific">Dichotomopilus funicola</name>
    <dbReference type="NCBI Taxonomy" id="1934379"/>
    <lineage>
        <taxon>Eukaryota</taxon>
        <taxon>Fungi</taxon>
        <taxon>Dikarya</taxon>
        <taxon>Ascomycota</taxon>
        <taxon>Pezizomycotina</taxon>
        <taxon>Sordariomycetes</taxon>
        <taxon>Sordariomycetidae</taxon>
        <taxon>Sordariales</taxon>
        <taxon>Chaetomiaceae</taxon>
        <taxon>Dichotomopilus</taxon>
    </lineage>
</organism>
<dbReference type="AlphaFoldDB" id="A0AAN6UXE6"/>
<name>A0AAN6UXE6_9PEZI</name>
<keyword evidence="1" id="KW-0677">Repeat</keyword>
<evidence type="ECO:0000313" key="4">
    <source>
        <dbReference type="EMBL" id="KAK4140957.1"/>
    </source>
</evidence>
<feature type="repeat" description="ANK" evidence="3">
    <location>
        <begin position="206"/>
        <end position="238"/>
    </location>
</feature>
<dbReference type="SUPFAM" id="SSF48403">
    <property type="entry name" value="Ankyrin repeat"/>
    <property type="match status" value="1"/>
</dbReference>
<reference evidence="4" key="1">
    <citation type="journal article" date="2023" name="Mol. Phylogenet. Evol.">
        <title>Genome-scale phylogeny and comparative genomics of the fungal order Sordariales.</title>
        <authorList>
            <person name="Hensen N."/>
            <person name="Bonometti L."/>
            <person name="Westerberg I."/>
            <person name="Brannstrom I.O."/>
            <person name="Guillou S."/>
            <person name="Cros-Aarteil S."/>
            <person name="Calhoun S."/>
            <person name="Haridas S."/>
            <person name="Kuo A."/>
            <person name="Mondo S."/>
            <person name="Pangilinan J."/>
            <person name="Riley R."/>
            <person name="LaButti K."/>
            <person name="Andreopoulos B."/>
            <person name="Lipzen A."/>
            <person name="Chen C."/>
            <person name="Yan M."/>
            <person name="Daum C."/>
            <person name="Ng V."/>
            <person name="Clum A."/>
            <person name="Steindorff A."/>
            <person name="Ohm R.A."/>
            <person name="Martin F."/>
            <person name="Silar P."/>
            <person name="Natvig D.O."/>
            <person name="Lalanne C."/>
            <person name="Gautier V."/>
            <person name="Ament-Velasquez S.L."/>
            <person name="Kruys A."/>
            <person name="Hutchinson M.I."/>
            <person name="Powell A.J."/>
            <person name="Barry K."/>
            <person name="Miller A.N."/>
            <person name="Grigoriev I.V."/>
            <person name="Debuchy R."/>
            <person name="Gladieux P."/>
            <person name="Hiltunen Thoren M."/>
            <person name="Johannesson H."/>
        </authorList>
    </citation>
    <scope>NUCLEOTIDE SEQUENCE</scope>
    <source>
        <strain evidence="4">CBS 141.50</strain>
    </source>
</reference>
<accession>A0AAN6UXE6</accession>
<reference evidence="4" key="2">
    <citation type="submission" date="2023-05" db="EMBL/GenBank/DDBJ databases">
        <authorList>
            <consortium name="Lawrence Berkeley National Laboratory"/>
            <person name="Steindorff A."/>
            <person name="Hensen N."/>
            <person name="Bonometti L."/>
            <person name="Westerberg I."/>
            <person name="Brannstrom I.O."/>
            <person name="Guillou S."/>
            <person name="Cros-Aarteil S."/>
            <person name="Calhoun S."/>
            <person name="Haridas S."/>
            <person name="Kuo A."/>
            <person name="Mondo S."/>
            <person name="Pangilinan J."/>
            <person name="Riley R."/>
            <person name="Labutti K."/>
            <person name="Andreopoulos B."/>
            <person name="Lipzen A."/>
            <person name="Chen C."/>
            <person name="Yanf M."/>
            <person name="Daum C."/>
            <person name="Ng V."/>
            <person name="Clum A."/>
            <person name="Ohm R."/>
            <person name="Martin F."/>
            <person name="Silar P."/>
            <person name="Natvig D."/>
            <person name="Lalanne C."/>
            <person name="Gautier V."/>
            <person name="Ament-Velasquez S.L."/>
            <person name="Kruys A."/>
            <person name="Hutchinson M.I."/>
            <person name="Powell A.J."/>
            <person name="Barry K."/>
            <person name="Miller A.N."/>
            <person name="Grigoriev I.V."/>
            <person name="Debuchy R."/>
            <person name="Gladieux P."/>
            <person name="Thoren M.H."/>
            <person name="Johannesson H."/>
        </authorList>
    </citation>
    <scope>NUCLEOTIDE SEQUENCE</scope>
    <source>
        <strain evidence="4">CBS 141.50</strain>
    </source>
</reference>
<dbReference type="GeneID" id="87814725"/>
<gene>
    <name evidence="4" type="ORF">C8A04DRAFT_14481</name>
</gene>
<evidence type="ECO:0000313" key="5">
    <source>
        <dbReference type="Proteomes" id="UP001302676"/>
    </source>
</evidence>
<dbReference type="Proteomes" id="UP001302676">
    <property type="component" value="Unassembled WGS sequence"/>
</dbReference>
<sequence>MGLLRVVFSFPRVTEALKRAYLTRSVIGGYTELVDVVLESGVYTEWVGGALVEAAHVGQDNVVEYILATGVRNINPAHIHRALWHASESGHLGVLDQILRTGIDLTSEVFHEYSPLQPASEVIHRQIVWKLFEAEVDLEVGIGGRSPLVVAAGIGHAGIVKWLLIGVDLNRPDIVQQALLAASSGNHSDTICVLLDAGAYVHAITDNRTPLMAASTEGCLHAVETLLWRGANVNLVAGGRTALEEALSNGHADVADRLVRAGAHESLSS</sequence>
<dbReference type="SMART" id="SM00248">
    <property type="entry name" value="ANK"/>
    <property type="match status" value="6"/>
</dbReference>
<keyword evidence="2 3" id="KW-0040">ANK repeat</keyword>
<dbReference type="InterPro" id="IPR051631">
    <property type="entry name" value="Ankyrin-KH/SAM_domain"/>
</dbReference>
<keyword evidence="5" id="KW-1185">Reference proteome</keyword>
<dbReference type="EMBL" id="MU853620">
    <property type="protein sequence ID" value="KAK4140957.1"/>
    <property type="molecule type" value="Genomic_DNA"/>
</dbReference>
<feature type="repeat" description="ANK" evidence="3">
    <location>
        <begin position="238"/>
        <end position="269"/>
    </location>
</feature>
<dbReference type="RefSeq" id="XP_062634328.1">
    <property type="nucleotide sequence ID" value="XM_062778112.1"/>
</dbReference>
<evidence type="ECO:0000256" key="2">
    <source>
        <dbReference type="ARBA" id="ARBA00023043"/>
    </source>
</evidence>
<dbReference type="InterPro" id="IPR002110">
    <property type="entry name" value="Ankyrin_rpt"/>
</dbReference>
<dbReference type="InterPro" id="IPR036770">
    <property type="entry name" value="Ankyrin_rpt-contain_sf"/>
</dbReference>
<comment type="caution">
    <text evidence="4">The sequence shown here is derived from an EMBL/GenBank/DDBJ whole genome shotgun (WGS) entry which is preliminary data.</text>
</comment>
<evidence type="ECO:0000256" key="1">
    <source>
        <dbReference type="ARBA" id="ARBA00022737"/>
    </source>
</evidence>
<evidence type="ECO:0000256" key="3">
    <source>
        <dbReference type="PROSITE-ProRule" id="PRU00023"/>
    </source>
</evidence>
<dbReference type="Pfam" id="PF00023">
    <property type="entry name" value="Ank"/>
    <property type="match status" value="1"/>
</dbReference>
<proteinExistence type="predicted"/>
<dbReference type="PROSITE" id="PS50297">
    <property type="entry name" value="ANK_REP_REGION"/>
    <property type="match status" value="2"/>
</dbReference>
<dbReference type="Pfam" id="PF12796">
    <property type="entry name" value="Ank_2"/>
    <property type="match status" value="1"/>
</dbReference>
<dbReference type="PANTHER" id="PTHR23206:SF8">
    <property type="entry name" value="ANKYRIN REPEAT AND KH DOMAIN-CONTAINING 1"/>
    <property type="match status" value="1"/>
</dbReference>